<proteinExistence type="predicted"/>
<evidence type="ECO:0000259" key="7">
    <source>
        <dbReference type="PROSITE" id="PS51225"/>
    </source>
</evidence>
<evidence type="ECO:0000256" key="6">
    <source>
        <dbReference type="SAM" id="Phobius"/>
    </source>
</evidence>
<evidence type="ECO:0000256" key="5">
    <source>
        <dbReference type="PROSITE-ProRule" id="PRU00581"/>
    </source>
</evidence>
<feature type="transmembrane region" description="Helical" evidence="6">
    <location>
        <begin position="97"/>
        <end position="123"/>
    </location>
</feature>
<dbReference type="AlphaFoldDB" id="A0AAW0N374"/>
<dbReference type="PANTHER" id="PTHR22776">
    <property type="entry name" value="MARVEL-CONTAINING POTENTIAL LIPID RAFT-ASSOCIATED PROTEIN"/>
    <property type="match status" value="1"/>
</dbReference>
<dbReference type="GO" id="GO:0042552">
    <property type="term" value="P:myelination"/>
    <property type="evidence" value="ECO:0007669"/>
    <property type="project" value="TreeGrafter"/>
</dbReference>
<keyword evidence="3 6" id="KW-1133">Transmembrane helix</keyword>
<comment type="caution">
    <text evidence="8">The sequence shown here is derived from an EMBL/GenBank/DDBJ whole genome shotgun (WGS) entry which is preliminary data.</text>
</comment>
<dbReference type="InterPro" id="IPR013295">
    <property type="entry name" value="MAL"/>
</dbReference>
<comment type="subcellular location">
    <subcellularLocation>
        <location evidence="1">Membrane</location>
        <topology evidence="1">Multi-pass membrane protein</topology>
    </subcellularLocation>
</comment>
<dbReference type="PROSITE" id="PS51225">
    <property type="entry name" value="MARVEL"/>
    <property type="match status" value="1"/>
</dbReference>
<organism evidence="8 9">
    <name type="scientific">Mugilogobius chulae</name>
    <name type="common">yellowstripe goby</name>
    <dbReference type="NCBI Taxonomy" id="88201"/>
    <lineage>
        <taxon>Eukaryota</taxon>
        <taxon>Metazoa</taxon>
        <taxon>Chordata</taxon>
        <taxon>Craniata</taxon>
        <taxon>Vertebrata</taxon>
        <taxon>Euteleostomi</taxon>
        <taxon>Actinopterygii</taxon>
        <taxon>Neopterygii</taxon>
        <taxon>Teleostei</taxon>
        <taxon>Neoteleostei</taxon>
        <taxon>Acanthomorphata</taxon>
        <taxon>Gobiaria</taxon>
        <taxon>Gobiiformes</taxon>
        <taxon>Gobioidei</taxon>
        <taxon>Gobiidae</taxon>
        <taxon>Gobionellinae</taxon>
        <taxon>Mugilogobius</taxon>
    </lineage>
</organism>
<protein>
    <recommendedName>
        <fullName evidence="7">MARVEL domain-containing protein</fullName>
    </recommendedName>
</protein>
<dbReference type="EMBL" id="JBBPFD010000019">
    <property type="protein sequence ID" value="KAK7887106.1"/>
    <property type="molecule type" value="Genomic_DNA"/>
</dbReference>
<accession>A0AAW0N374</accession>
<evidence type="ECO:0000313" key="9">
    <source>
        <dbReference type="Proteomes" id="UP001460270"/>
    </source>
</evidence>
<dbReference type="Pfam" id="PF01284">
    <property type="entry name" value="MARVEL"/>
    <property type="match status" value="1"/>
</dbReference>
<dbReference type="PANTHER" id="PTHR22776:SF10">
    <property type="entry name" value="CKLF-LIKE MARVEL TRANSMEMBRANE DOMAIN-CONTAINING PROTEIN 8"/>
    <property type="match status" value="1"/>
</dbReference>
<keyword evidence="4 5" id="KW-0472">Membrane</keyword>
<feature type="transmembrane region" description="Helical" evidence="6">
    <location>
        <begin position="35"/>
        <end position="52"/>
    </location>
</feature>
<evidence type="ECO:0000256" key="3">
    <source>
        <dbReference type="ARBA" id="ARBA00022989"/>
    </source>
</evidence>
<evidence type="ECO:0000256" key="1">
    <source>
        <dbReference type="ARBA" id="ARBA00004141"/>
    </source>
</evidence>
<dbReference type="PRINTS" id="PR01884">
    <property type="entry name" value="MALPROTEIN"/>
</dbReference>
<dbReference type="Proteomes" id="UP001460270">
    <property type="component" value="Unassembled WGS sequence"/>
</dbReference>
<sequence length="170" mass="18777">MDGAAVGSTWRGPAFPQNSISTLAYNQPVVMTPKGLLLIAEILFGLLVWILVGGTDYFHLPSLCWVMFVAILCWILTVILFIIYLTGAPNRAPHIPWTTLALCVNASATGLYLIAAVVNTATANETTRGRHNYKCWVASACCAFFTTLCYACSSYLSYKEWRRTQETDPQ</sequence>
<dbReference type="GO" id="GO:0016020">
    <property type="term" value="C:membrane"/>
    <property type="evidence" value="ECO:0007669"/>
    <property type="project" value="UniProtKB-SubCell"/>
</dbReference>
<evidence type="ECO:0000256" key="4">
    <source>
        <dbReference type="ARBA" id="ARBA00023136"/>
    </source>
</evidence>
<feature type="domain" description="MARVEL" evidence="7">
    <location>
        <begin position="29"/>
        <end position="162"/>
    </location>
</feature>
<keyword evidence="9" id="KW-1185">Reference proteome</keyword>
<feature type="transmembrane region" description="Helical" evidence="6">
    <location>
        <begin position="135"/>
        <end position="156"/>
    </location>
</feature>
<feature type="transmembrane region" description="Helical" evidence="6">
    <location>
        <begin position="64"/>
        <end position="85"/>
    </location>
</feature>
<dbReference type="InterPro" id="IPR008253">
    <property type="entry name" value="Marvel"/>
</dbReference>
<dbReference type="GO" id="GO:0019911">
    <property type="term" value="F:structural constituent of myelin sheath"/>
    <property type="evidence" value="ECO:0007669"/>
    <property type="project" value="TreeGrafter"/>
</dbReference>
<dbReference type="InterPro" id="IPR050578">
    <property type="entry name" value="MARVEL-CKLF_proteins"/>
</dbReference>
<keyword evidence="2 5" id="KW-0812">Transmembrane</keyword>
<reference evidence="9" key="1">
    <citation type="submission" date="2024-04" db="EMBL/GenBank/DDBJ databases">
        <title>Salinicola lusitanus LLJ914,a marine bacterium isolated from the Okinawa Trough.</title>
        <authorList>
            <person name="Li J."/>
        </authorList>
    </citation>
    <scope>NUCLEOTIDE SEQUENCE [LARGE SCALE GENOMIC DNA]</scope>
</reference>
<name>A0AAW0N374_9GOBI</name>
<gene>
    <name evidence="8" type="ORF">WMY93_026727</name>
</gene>
<evidence type="ECO:0000313" key="8">
    <source>
        <dbReference type="EMBL" id="KAK7887106.1"/>
    </source>
</evidence>
<evidence type="ECO:0000256" key="2">
    <source>
        <dbReference type="ARBA" id="ARBA00022692"/>
    </source>
</evidence>